<comment type="caution">
    <text evidence="1">The sequence shown here is derived from an EMBL/GenBank/DDBJ whole genome shotgun (WGS) entry which is preliminary data.</text>
</comment>
<evidence type="ECO:0000313" key="2">
    <source>
        <dbReference type="Proteomes" id="UP000280395"/>
    </source>
</evidence>
<proteinExistence type="predicted"/>
<evidence type="ECO:0000313" key="1">
    <source>
        <dbReference type="EMBL" id="RMU62243.1"/>
    </source>
</evidence>
<dbReference type="AlphaFoldDB" id="A0A3M5VXB7"/>
<dbReference type="Proteomes" id="UP000280395">
    <property type="component" value="Unassembled WGS sequence"/>
</dbReference>
<name>A0A3M5VXB7_PSESX</name>
<sequence>MVVVFVRKRDPAANLHLLGRQGRRNYLRALQALVEVTQVTLQVGEALFVRGFTQRTLRAVLGLKAADMLFE</sequence>
<accession>A0A3M5VXB7</accession>
<gene>
    <name evidence="1" type="ORF">ALP29_200995</name>
</gene>
<organism evidence="1 2">
    <name type="scientific">Pseudomonas syringae pv. avii</name>
    <dbReference type="NCBI Taxonomy" id="663959"/>
    <lineage>
        <taxon>Bacteria</taxon>
        <taxon>Pseudomonadati</taxon>
        <taxon>Pseudomonadota</taxon>
        <taxon>Gammaproteobacteria</taxon>
        <taxon>Pseudomonadales</taxon>
        <taxon>Pseudomonadaceae</taxon>
        <taxon>Pseudomonas</taxon>
        <taxon>Pseudomonas syringae</taxon>
    </lineage>
</organism>
<protein>
    <submittedName>
        <fullName evidence="1">Uncharacterized protein</fullName>
    </submittedName>
</protein>
<dbReference type="EMBL" id="RBUA01000356">
    <property type="protein sequence ID" value="RMU62243.1"/>
    <property type="molecule type" value="Genomic_DNA"/>
</dbReference>
<reference evidence="1 2" key="1">
    <citation type="submission" date="2018-08" db="EMBL/GenBank/DDBJ databases">
        <title>Recombination of ecologically and evolutionarily significant loci maintains genetic cohesion in the Pseudomonas syringae species complex.</title>
        <authorList>
            <person name="Dillon M."/>
            <person name="Thakur S."/>
            <person name="Almeida R.N.D."/>
            <person name="Weir B.S."/>
            <person name="Guttman D.S."/>
        </authorList>
    </citation>
    <scope>NUCLEOTIDE SEQUENCE [LARGE SCALE GENOMIC DNA]</scope>
    <source>
        <strain evidence="1 2">ICMP 14479</strain>
    </source>
</reference>